<name>A0AA38LTF5_9TREE</name>
<feature type="region of interest" description="Disordered" evidence="1">
    <location>
        <begin position="444"/>
        <end position="639"/>
    </location>
</feature>
<feature type="compositionally biased region" description="Basic and acidic residues" evidence="1">
    <location>
        <begin position="28"/>
        <end position="42"/>
    </location>
</feature>
<dbReference type="PANTHER" id="PTHR34065">
    <property type="entry name" value="CELL DIVISION CONTROL PROTEIN 14"/>
    <property type="match status" value="1"/>
</dbReference>
<feature type="region of interest" description="Disordered" evidence="1">
    <location>
        <begin position="1"/>
        <end position="85"/>
    </location>
</feature>
<feature type="compositionally biased region" description="Low complexity" evidence="1">
    <location>
        <begin position="299"/>
        <end position="328"/>
    </location>
</feature>
<feature type="compositionally biased region" description="Polar residues" evidence="1">
    <location>
        <begin position="64"/>
        <end position="79"/>
    </location>
</feature>
<organism evidence="2 3">
    <name type="scientific">Dioszegia hungarica</name>
    <dbReference type="NCBI Taxonomy" id="4972"/>
    <lineage>
        <taxon>Eukaryota</taxon>
        <taxon>Fungi</taxon>
        <taxon>Dikarya</taxon>
        <taxon>Basidiomycota</taxon>
        <taxon>Agaricomycotina</taxon>
        <taxon>Tremellomycetes</taxon>
        <taxon>Tremellales</taxon>
        <taxon>Bulleribasidiaceae</taxon>
        <taxon>Dioszegia</taxon>
    </lineage>
</organism>
<sequence length="673" mass="71677">MSRPQHRKSQSTSALSIIASSPARPSRMAREKARGGLERVEEAPTSSPRESVVARRGSHDRPETSASMSGGTPRGTSAASGRRKAVDVTDVKGWMNEILSMPTSGSRRTTILRHFEETLLRCCLGNEVDGIHLADLLGLYLHANLLILLTRHTQLLTARAQSHSSLHATDEVAIALVPELTSVFGLLQGLCLLSASCKAACAEAWTIEMLIDLLLLLRSIPVKDGNDPESRPVVYFILELLFCILVDSPEYSRVFERLSGLEAVTRVLKGSSVSKEVRMKCIEFLYFYLLPEHQSRSLSSSTRSVSTATSRSTSSSDSLYPPSPLDRSSYAKESPTIVHPSRSPNPTGDLDLHFVPQTPRKKVTPNLGYLTPSSRRGSGGASAKSTPALQTVPASPIDRGGSTPKANRRMSGDAEVGLGLGLPNTSAGAGGIKRDVTAIHLGSLVASPEPVSPRHRQADGRAPRSPTSSGKMSRSSTQPNISVLHSSQRQAHSRTSSQLSSHTDSPSSLPPAPHAPRIPEPKSPRLGHSRTSSHLSALAPDPPSGLSRSPSALLVPSASHSRVPSAEGVGMERTPSKARRAFPSELTRGLLPMPTSSPKPTPLGNSRRLPSRSERSASSIAPASSGQGQAGPDGAVRTVEEKKELLGQWLGNVDALVSGVEGVGWWGAQGRER</sequence>
<keyword evidence="2" id="KW-0132">Cell division</keyword>
<dbReference type="Proteomes" id="UP001164286">
    <property type="component" value="Unassembled WGS sequence"/>
</dbReference>
<dbReference type="AlphaFoldDB" id="A0AA38LTF5"/>
<feature type="compositionally biased region" description="Polar residues" evidence="1">
    <location>
        <begin position="384"/>
        <end position="393"/>
    </location>
</feature>
<proteinExistence type="predicted"/>
<comment type="caution">
    <text evidence="2">The sequence shown here is derived from an EMBL/GenBank/DDBJ whole genome shotgun (WGS) entry which is preliminary data.</text>
</comment>
<evidence type="ECO:0000256" key="1">
    <source>
        <dbReference type="SAM" id="MobiDB-lite"/>
    </source>
</evidence>
<feature type="region of interest" description="Disordered" evidence="1">
    <location>
        <begin position="299"/>
        <end position="411"/>
    </location>
</feature>
<keyword evidence="2" id="KW-0131">Cell cycle</keyword>
<dbReference type="GeneID" id="77724849"/>
<dbReference type="RefSeq" id="XP_052944547.1">
    <property type="nucleotide sequence ID" value="XM_053085648.1"/>
</dbReference>
<dbReference type="PANTHER" id="PTHR34065:SF1">
    <property type="entry name" value="CELL DIVISION CONTROL PROTEIN 14"/>
    <property type="match status" value="1"/>
</dbReference>
<evidence type="ECO:0000313" key="3">
    <source>
        <dbReference type="Proteomes" id="UP001164286"/>
    </source>
</evidence>
<accession>A0AA38LTF5</accession>
<reference evidence="2" key="1">
    <citation type="journal article" date="2022" name="G3 (Bethesda)">
        <title>High quality genome of the basidiomycete yeast Dioszegia hungarica PDD-24b-2 isolated from cloud water.</title>
        <authorList>
            <person name="Jarrige D."/>
            <person name="Haridas S."/>
            <person name="Bleykasten-Grosshans C."/>
            <person name="Joly M."/>
            <person name="Nadalig T."/>
            <person name="Sancelme M."/>
            <person name="Vuilleumier S."/>
            <person name="Grigoriev I.V."/>
            <person name="Amato P."/>
            <person name="Bringel F."/>
        </authorList>
    </citation>
    <scope>NUCLEOTIDE SEQUENCE</scope>
    <source>
        <strain evidence="2">PDD-24b-2</strain>
    </source>
</reference>
<feature type="compositionally biased region" description="Polar residues" evidence="1">
    <location>
        <begin position="10"/>
        <end position="19"/>
    </location>
</feature>
<feature type="compositionally biased region" description="Polar residues" evidence="1">
    <location>
        <begin position="465"/>
        <end position="504"/>
    </location>
</feature>
<keyword evidence="3" id="KW-1185">Reference proteome</keyword>
<evidence type="ECO:0000313" key="2">
    <source>
        <dbReference type="EMBL" id="KAI9634770.1"/>
    </source>
</evidence>
<dbReference type="Pfam" id="PF08045">
    <property type="entry name" value="CDC14"/>
    <property type="match status" value="1"/>
</dbReference>
<protein>
    <submittedName>
        <fullName evidence="2">Cell division control protein 14, SIN component-domain-containing protein</fullName>
    </submittedName>
</protein>
<feature type="compositionally biased region" description="Polar residues" evidence="1">
    <location>
        <begin position="616"/>
        <end position="627"/>
    </location>
</feature>
<gene>
    <name evidence="2" type="ORF">MKK02DRAFT_16524</name>
</gene>
<dbReference type="GO" id="GO:0051301">
    <property type="term" value="P:cell division"/>
    <property type="evidence" value="ECO:0007669"/>
    <property type="project" value="UniProtKB-KW"/>
</dbReference>
<dbReference type="InterPro" id="IPR012535">
    <property type="entry name" value="Cell_div_Cdc14"/>
</dbReference>
<dbReference type="EMBL" id="JAKWFO010000006">
    <property type="protein sequence ID" value="KAI9634770.1"/>
    <property type="molecule type" value="Genomic_DNA"/>
</dbReference>